<keyword evidence="2" id="KW-1185">Reference proteome</keyword>
<reference evidence="1 2" key="1">
    <citation type="submission" date="2019-07" db="EMBL/GenBank/DDBJ databases">
        <title>Whole genome shotgun sequence of Chitinophaga cymbidii NBRC 109752.</title>
        <authorList>
            <person name="Hosoyama A."/>
            <person name="Uohara A."/>
            <person name="Ohji S."/>
            <person name="Ichikawa N."/>
        </authorList>
    </citation>
    <scope>NUCLEOTIDE SEQUENCE [LARGE SCALE GENOMIC DNA]</scope>
    <source>
        <strain evidence="1 2">NBRC 109752</strain>
    </source>
</reference>
<accession>A0A512RNJ9</accession>
<dbReference type="SUPFAM" id="SSF117396">
    <property type="entry name" value="TM1631-like"/>
    <property type="match status" value="1"/>
</dbReference>
<name>A0A512RNJ9_9BACT</name>
<protein>
    <recommendedName>
        <fullName evidence="3">DUF72 domain-containing protein</fullName>
    </recommendedName>
</protein>
<dbReference type="RefSeq" id="WP_146864683.1">
    <property type="nucleotide sequence ID" value="NZ_BKAU01000004.1"/>
</dbReference>
<evidence type="ECO:0008006" key="3">
    <source>
        <dbReference type="Google" id="ProtNLM"/>
    </source>
</evidence>
<organism evidence="1 2">
    <name type="scientific">Chitinophaga cymbidii</name>
    <dbReference type="NCBI Taxonomy" id="1096750"/>
    <lineage>
        <taxon>Bacteria</taxon>
        <taxon>Pseudomonadati</taxon>
        <taxon>Bacteroidota</taxon>
        <taxon>Chitinophagia</taxon>
        <taxon>Chitinophagales</taxon>
        <taxon>Chitinophagaceae</taxon>
        <taxon>Chitinophaga</taxon>
    </lineage>
</organism>
<dbReference type="PANTHER" id="PTHR30348">
    <property type="entry name" value="UNCHARACTERIZED PROTEIN YECE"/>
    <property type="match status" value="1"/>
</dbReference>
<dbReference type="InterPro" id="IPR036520">
    <property type="entry name" value="UPF0759_sf"/>
</dbReference>
<dbReference type="OrthoDB" id="9780310at2"/>
<comment type="caution">
    <text evidence="1">The sequence shown here is derived from an EMBL/GenBank/DDBJ whole genome shotgun (WGS) entry which is preliminary data.</text>
</comment>
<dbReference type="InterPro" id="IPR002763">
    <property type="entry name" value="DUF72"/>
</dbReference>
<dbReference type="AlphaFoldDB" id="A0A512RNJ9"/>
<sequence length="301" mass="34641">MQFGRTDPSILNDIDFKLPAEPAFNKGALKGKPVKQPGFRLGCTSWNRKEWVGSVFPKGTKEKDFLTQYAKVYNSIELNATHYRIYGPDTIRKWKEKVKGQDFLFCPKIPQAISHYSNLVNAMDLTAAFLEGVVEFEEHLGPIFLQLSESYGPSRKSNLFNYLASLPVDLEFFVEVRHPDWFSDPHHSQELFTTLRNLNMGAVITDTAGRRDIVHMHLPVPRTFIRYVGNHLHPTDYTRIDDWLNRVKFWMDHGLETAWFFMHMPDETTEPELSAYLADRLEAVCGIKVPFPGQPSGNTLF</sequence>
<proteinExistence type="predicted"/>
<evidence type="ECO:0000313" key="2">
    <source>
        <dbReference type="Proteomes" id="UP000321436"/>
    </source>
</evidence>
<dbReference type="EMBL" id="BKAU01000004">
    <property type="protein sequence ID" value="GEP97273.1"/>
    <property type="molecule type" value="Genomic_DNA"/>
</dbReference>
<gene>
    <name evidence="1" type="ORF">CCY01nite_35330</name>
</gene>
<dbReference type="Gene3D" id="3.20.20.410">
    <property type="entry name" value="Protein of unknown function UPF0759"/>
    <property type="match status" value="1"/>
</dbReference>
<dbReference type="Pfam" id="PF01904">
    <property type="entry name" value="DUF72"/>
    <property type="match status" value="1"/>
</dbReference>
<dbReference type="PANTHER" id="PTHR30348:SF9">
    <property type="entry name" value="UPF0759 PROTEIN YECE"/>
    <property type="match status" value="1"/>
</dbReference>
<evidence type="ECO:0000313" key="1">
    <source>
        <dbReference type="EMBL" id="GEP97273.1"/>
    </source>
</evidence>
<dbReference type="Proteomes" id="UP000321436">
    <property type="component" value="Unassembled WGS sequence"/>
</dbReference>